<dbReference type="InterPro" id="IPR013856">
    <property type="entry name" value="Peptidase_M4_domain"/>
</dbReference>
<keyword evidence="4 8" id="KW-0732">Signal</keyword>
<dbReference type="InterPro" id="IPR036573">
    <property type="entry name" value="CBM_sf_5/12"/>
</dbReference>
<dbReference type="CDD" id="cd09597">
    <property type="entry name" value="M4_TLP"/>
    <property type="match status" value="1"/>
</dbReference>
<dbReference type="RefSeq" id="WP_344884073.1">
    <property type="nucleotide sequence ID" value="NZ_BAAAZP010000100.1"/>
</dbReference>
<dbReference type="Gene3D" id="3.10.170.10">
    <property type="match status" value="1"/>
</dbReference>
<dbReference type="Pfam" id="PF02868">
    <property type="entry name" value="Peptidase_M4_C"/>
    <property type="match status" value="1"/>
</dbReference>
<accession>A0ABP7C8D5</accession>
<evidence type="ECO:0000313" key="11">
    <source>
        <dbReference type="Proteomes" id="UP001500902"/>
    </source>
</evidence>
<dbReference type="SUPFAM" id="SSF55486">
    <property type="entry name" value="Metalloproteases ('zincins'), catalytic domain"/>
    <property type="match status" value="1"/>
</dbReference>
<keyword evidence="2" id="KW-0645">Protease</keyword>
<dbReference type="Proteomes" id="UP001500902">
    <property type="component" value="Unassembled WGS sequence"/>
</dbReference>
<feature type="domain" description="Chitin-binding type-3" evidence="9">
    <location>
        <begin position="758"/>
        <end position="804"/>
    </location>
</feature>
<evidence type="ECO:0000256" key="4">
    <source>
        <dbReference type="ARBA" id="ARBA00022729"/>
    </source>
</evidence>
<dbReference type="InterPro" id="IPR027268">
    <property type="entry name" value="Peptidase_M4/M1_CTD_sf"/>
</dbReference>
<feature type="chain" id="PRO_5045234703" evidence="8">
    <location>
        <begin position="25"/>
        <end position="804"/>
    </location>
</feature>
<dbReference type="PANTHER" id="PTHR33794">
    <property type="entry name" value="BACILLOLYSIN"/>
    <property type="match status" value="1"/>
</dbReference>
<dbReference type="Pfam" id="PF07504">
    <property type="entry name" value="FTP"/>
    <property type="match status" value="1"/>
</dbReference>
<dbReference type="Pfam" id="PF01447">
    <property type="entry name" value="Peptidase_M4"/>
    <property type="match status" value="1"/>
</dbReference>
<dbReference type="PANTHER" id="PTHR33794:SF1">
    <property type="entry name" value="BACILLOLYSIN"/>
    <property type="match status" value="1"/>
</dbReference>
<keyword evidence="6" id="KW-0862">Zinc</keyword>
<evidence type="ECO:0000256" key="2">
    <source>
        <dbReference type="ARBA" id="ARBA00022670"/>
    </source>
</evidence>
<dbReference type="EMBL" id="BAAAZP010000100">
    <property type="protein sequence ID" value="GAA3683269.1"/>
    <property type="molecule type" value="Genomic_DNA"/>
</dbReference>
<dbReference type="SUPFAM" id="SSF51055">
    <property type="entry name" value="Carbohydrate binding domain"/>
    <property type="match status" value="1"/>
</dbReference>
<organism evidence="10 11">
    <name type="scientific">Nonomuraea antimicrobica</name>
    <dbReference type="NCBI Taxonomy" id="561173"/>
    <lineage>
        <taxon>Bacteria</taxon>
        <taxon>Bacillati</taxon>
        <taxon>Actinomycetota</taxon>
        <taxon>Actinomycetes</taxon>
        <taxon>Streptosporangiales</taxon>
        <taxon>Streptosporangiaceae</taxon>
        <taxon>Nonomuraea</taxon>
    </lineage>
</organism>
<evidence type="ECO:0000259" key="9">
    <source>
        <dbReference type="SMART" id="SM00495"/>
    </source>
</evidence>
<dbReference type="InterPro" id="IPR050728">
    <property type="entry name" value="Zinc_Metalloprotease_M4"/>
</dbReference>
<comment type="caution">
    <text evidence="10">The sequence shown here is derived from an EMBL/GenBank/DDBJ whole genome shotgun (WGS) entry which is preliminary data.</text>
</comment>
<dbReference type="InterPro" id="IPR003610">
    <property type="entry name" value="CBM5/12"/>
</dbReference>
<reference evidence="11" key="1">
    <citation type="journal article" date="2019" name="Int. J. Syst. Evol. Microbiol.">
        <title>The Global Catalogue of Microorganisms (GCM) 10K type strain sequencing project: providing services to taxonomists for standard genome sequencing and annotation.</title>
        <authorList>
            <consortium name="The Broad Institute Genomics Platform"/>
            <consortium name="The Broad Institute Genome Sequencing Center for Infectious Disease"/>
            <person name="Wu L."/>
            <person name="Ma J."/>
        </authorList>
    </citation>
    <scope>NUCLEOTIDE SEQUENCE [LARGE SCALE GENOMIC DNA]</scope>
    <source>
        <strain evidence="11">JCM 16904</strain>
    </source>
</reference>
<dbReference type="InterPro" id="IPR011096">
    <property type="entry name" value="FTP_domain"/>
</dbReference>
<dbReference type="CDD" id="cd12214">
    <property type="entry name" value="ChiA1_BD"/>
    <property type="match status" value="1"/>
</dbReference>
<evidence type="ECO:0000313" key="10">
    <source>
        <dbReference type="EMBL" id="GAA3683269.1"/>
    </source>
</evidence>
<dbReference type="PRINTS" id="PR00730">
    <property type="entry name" value="THERMOLYSIN"/>
</dbReference>
<evidence type="ECO:0000256" key="8">
    <source>
        <dbReference type="SAM" id="SignalP"/>
    </source>
</evidence>
<proteinExistence type="inferred from homology"/>
<evidence type="ECO:0000256" key="5">
    <source>
        <dbReference type="ARBA" id="ARBA00022801"/>
    </source>
</evidence>
<dbReference type="Pfam" id="PF02839">
    <property type="entry name" value="CBM_5_12"/>
    <property type="match status" value="1"/>
</dbReference>
<dbReference type="Gene3D" id="1.10.390.10">
    <property type="entry name" value="Neutral Protease Domain 2"/>
    <property type="match status" value="1"/>
</dbReference>
<dbReference type="InterPro" id="IPR001570">
    <property type="entry name" value="Peptidase_M4_C_domain"/>
</dbReference>
<feature type="signal peptide" evidence="8">
    <location>
        <begin position="1"/>
        <end position="24"/>
    </location>
</feature>
<keyword evidence="3" id="KW-0479">Metal-binding</keyword>
<keyword evidence="11" id="KW-1185">Reference proteome</keyword>
<evidence type="ECO:0000256" key="7">
    <source>
        <dbReference type="ARBA" id="ARBA00023049"/>
    </source>
</evidence>
<dbReference type="InterPro" id="IPR023612">
    <property type="entry name" value="Peptidase_M4"/>
</dbReference>
<dbReference type="SMART" id="SM00495">
    <property type="entry name" value="ChtBD3"/>
    <property type="match status" value="1"/>
</dbReference>
<gene>
    <name evidence="10" type="ORF">GCM10022224_054760</name>
</gene>
<dbReference type="Gene3D" id="2.10.10.20">
    <property type="entry name" value="Carbohydrate-binding module superfamily 5/12"/>
    <property type="match status" value="1"/>
</dbReference>
<keyword evidence="7" id="KW-0482">Metalloprotease</keyword>
<sequence length="804" mass="81718">MNPKLRLGAAALLALALPVCQAWAAGATSATSAMVRASQAADPPSPDERRNAIATARAAVLAEPAALRASEHDAFALTSAVEGVRGLQYLTYARTHAGLPVYGGEAIVTTDATGSVIGTVTTGQRTEIAVGTRPKVSAAAAAVTARARVARPASVATPVLSVHAATAEPRLAYEAVVSGATGAGRETRLHVYVDALTGKVIDEWDEVRDGTGNGYYNGTVTIDTSPSYTMRDPGRPGVQCGGQNGTPYTKTTDTWGDGQGANLETACVDALYGAQREWDMLRTWLGRNGINGQGGGFPSRVGLNAVNAYWNGSYASFGRNSAGTQQLTSMDVVGHEFGHGIFQFTGGGAGSGNETGGLNESTGDIFGALTEAYAANPNDPPDYLVGEEVNLSGQGPIRNMYNPSALGHPNCYSASIPGTEVHAAAGPQNHWFYLAAEGTNPSGEPASTRCDGGAAITGIGVRKAGEVFMSALNTKTQPWTHAKARVATLQAAKTLYPGSCAEFNVVKSAWDGVSVRAQTGEPTCAQTGNDFSVTLDPASGTVTPGQSATATVRTAVTGGSAQSITLRAGTLPAGVTASFTPETITAGQTATLTLATSASSPQGDHAVTVTADGVDVDRQAAYNLRIGQTSQNDYSFTVSPASASVRAGEAATATIATQVTSGQAQSVTLSAGEAATATIATQVTSGQAQSVTLSAGDVPLGVTVAFDPQTITSGQSSTVTLSTAAGVSPGTYAVRLNGDGAGVDRSATFSLTVAGGQGTTWAPYTAYAAGDVVTYEGVSYRCLQGHTSLPGWEPPGVPALWARS</sequence>
<evidence type="ECO:0000256" key="1">
    <source>
        <dbReference type="ARBA" id="ARBA00009388"/>
    </source>
</evidence>
<protein>
    <submittedName>
        <fullName evidence="10">M4 family metallopeptidase</fullName>
    </submittedName>
</protein>
<keyword evidence="5" id="KW-0378">Hydrolase</keyword>
<evidence type="ECO:0000256" key="3">
    <source>
        <dbReference type="ARBA" id="ARBA00022723"/>
    </source>
</evidence>
<comment type="similarity">
    <text evidence="1">Belongs to the peptidase M4 family.</text>
</comment>
<evidence type="ECO:0000256" key="6">
    <source>
        <dbReference type="ARBA" id="ARBA00022833"/>
    </source>
</evidence>
<name>A0ABP7C8D5_9ACTN</name>